<dbReference type="InterPro" id="IPR050796">
    <property type="entry name" value="SCF_F-box_component"/>
</dbReference>
<accession>A0A8T0P3T3</accession>
<name>A0A8T0P3T3_PANVG</name>
<evidence type="ECO:0000313" key="2">
    <source>
        <dbReference type="EMBL" id="KAG2553966.1"/>
    </source>
</evidence>
<dbReference type="SUPFAM" id="SSF81383">
    <property type="entry name" value="F-box domain"/>
    <property type="match status" value="1"/>
</dbReference>
<dbReference type="InterPro" id="IPR013187">
    <property type="entry name" value="F-box-assoc_dom_typ3"/>
</dbReference>
<dbReference type="Proteomes" id="UP000823388">
    <property type="component" value="Chromosome 9K"/>
</dbReference>
<dbReference type="AlphaFoldDB" id="A0A8T0P3T3"/>
<evidence type="ECO:0000259" key="1">
    <source>
        <dbReference type="Pfam" id="PF08268"/>
    </source>
</evidence>
<evidence type="ECO:0000313" key="3">
    <source>
        <dbReference type="Proteomes" id="UP000823388"/>
    </source>
</evidence>
<reference evidence="2" key="1">
    <citation type="submission" date="2020-05" db="EMBL/GenBank/DDBJ databases">
        <title>WGS assembly of Panicum virgatum.</title>
        <authorList>
            <person name="Lovell J.T."/>
            <person name="Jenkins J."/>
            <person name="Shu S."/>
            <person name="Juenger T.E."/>
            <person name="Schmutz J."/>
        </authorList>
    </citation>
    <scope>NUCLEOTIDE SEQUENCE</scope>
    <source>
        <strain evidence="2">AP13</strain>
    </source>
</reference>
<gene>
    <name evidence="2" type="ORF">PVAP13_9KG632300</name>
</gene>
<protein>
    <recommendedName>
        <fullName evidence="1">F-box associated beta-propeller type 3 domain-containing protein</fullName>
    </recommendedName>
</protein>
<dbReference type="InterPro" id="IPR036047">
    <property type="entry name" value="F-box-like_dom_sf"/>
</dbReference>
<feature type="domain" description="F-box associated beta-propeller type 3" evidence="1">
    <location>
        <begin position="131"/>
        <end position="336"/>
    </location>
</feature>
<dbReference type="PANTHER" id="PTHR31672">
    <property type="entry name" value="BNACNNG10540D PROTEIN"/>
    <property type="match status" value="1"/>
</dbReference>
<sequence>MPKKKERKHEIEAAAALPRKPATTMKRKRGASSAAASSTGMCDDIVRSILARLPARTLVACTMLSKHHRRMILCPEFRSLHCRLNPPLSRPQIAYIATAKIARRRYVVSEFHSFHVAGGTGAPTRSLTGTSYLGMRYINSCRGILLLANSCGCVFWNPCVANSEKEVTIPGSTRGDCVLGFGYGKRSQTYKLLIARKCESNSYYDDHPKDLLVYSLGDAGEQQPQSRTVLSGNQEGEGFFYENYGSSRDVFINSLYTDGIVYLLHIPKKVVFAFDVDDETVATINLPGNGHIPADYLETSILMEVLGRPCIQTYNWESTTLWMLTVDHQWEQKCVFGVKNTNDKSINGAWDCGGVLVLHMNGCFNDPGRLYLLRPSTTGIFCTNLPCNLNPELKEYAFCWGYKPTLVPPGSVVGEVSQEKMKRRGRTMDIMKPLEPLNEQEKRKGRDATLTIVCLMEFLAGVMRRLPENLQQVIEELREGV</sequence>
<dbReference type="PANTHER" id="PTHR31672:SF13">
    <property type="entry name" value="F-BOX PROTEIN CPR30-LIKE"/>
    <property type="match status" value="1"/>
</dbReference>
<organism evidence="2 3">
    <name type="scientific">Panicum virgatum</name>
    <name type="common">Blackwell switchgrass</name>
    <dbReference type="NCBI Taxonomy" id="38727"/>
    <lineage>
        <taxon>Eukaryota</taxon>
        <taxon>Viridiplantae</taxon>
        <taxon>Streptophyta</taxon>
        <taxon>Embryophyta</taxon>
        <taxon>Tracheophyta</taxon>
        <taxon>Spermatophyta</taxon>
        <taxon>Magnoliopsida</taxon>
        <taxon>Liliopsida</taxon>
        <taxon>Poales</taxon>
        <taxon>Poaceae</taxon>
        <taxon>PACMAD clade</taxon>
        <taxon>Panicoideae</taxon>
        <taxon>Panicodae</taxon>
        <taxon>Paniceae</taxon>
        <taxon>Panicinae</taxon>
        <taxon>Panicum</taxon>
        <taxon>Panicum sect. Hiantes</taxon>
    </lineage>
</organism>
<dbReference type="EMBL" id="CM029053">
    <property type="protein sequence ID" value="KAG2553966.1"/>
    <property type="molecule type" value="Genomic_DNA"/>
</dbReference>
<keyword evidence="3" id="KW-1185">Reference proteome</keyword>
<proteinExistence type="predicted"/>
<comment type="caution">
    <text evidence="2">The sequence shown here is derived from an EMBL/GenBank/DDBJ whole genome shotgun (WGS) entry which is preliminary data.</text>
</comment>
<dbReference type="Pfam" id="PF08268">
    <property type="entry name" value="FBA_3"/>
    <property type="match status" value="1"/>
</dbReference>